<accession>A0ABP1PMA1</accession>
<feature type="chain" id="PRO_5044960268" description="UDP-glucuronosyltransferase" evidence="5">
    <location>
        <begin position="19"/>
        <end position="527"/>
    </location>
</feature>
<evidence type="ECO:0000256" key="5">
    <source>
        <dbReference type="RuleBase" id="RU362059"/>
    </source>
</evidence>
<evidence type="ECO:0000256" key="2">
    <source>
        <dbReference type="ARBA" id="ARBA00022676"/>
    </source>
</evidence>
<dbReference type="PANTHER" id="PTHR48043:SF27">
    <property type="entry name" value="UDP-GLUCURONOSYLTRANSFERASE"/>
    <property type="match status" value="1"/>
</dbReference>
<feature type="signal peptide" evidence="5">
    <location>
        <begin position="1"/>
        <end position="18"/>
    </location>
</feature>
<evidence type="ECO:0000256" key="1">
    <source>
        <dbReference type="ARBA" id="ARBA00009995"/>
    </source>
</evidence>
<dbReference type="PANTHER" id="PTHR48043">
    <property type="entry name" value="EG:EG0003.4 PROTEIN-RELATED"/>
    <property type="match status" value="1"/>
</dbReference>
<comment type="similarity">
    <text evidence="1 4">Belongs to the UDP-glycosyltransferase family.</text>
</comment>
<dbReference type="Proteomes" id="UP001642540">
    <property type="component" value="Unassembled WGS sequence"/>
</dbReference>
<dbReference type="EMBL" id="CAXLJM020000004">
    <property type="protein sequence ID" value="CAL8071161.1"/>
    <property type="molecule type" value="Genomic_DNA"/>
</dbReference>
<organism evidence="6 7">
    <name type="scientific">Orchesella dallaii</name>
    <dbReference type="NCBI Taxonomy" id="48710"/>
    <lineage>
        <taxon>Eukaryota</taxon>
        <taxon>Metazoa</taxon>
        <taxon>Ecdysozoa</taxon>
        <taxon>Arthropoda</taxon>
        <taxon>Hexapoda</taxon>
        <taxon>Collembola</taxon>
        <taxon>Entomobryomorpha</taxon>
        <taxon>Entomobryoidea</taxon>
        <taxon>Orchesellidae</taxon>
        <taxon>Orchesellinae</taxon>
        <taxon>Orchesella</taxon>
    </lineage>
</organism>
<comment type="caution">
    <text evidence="6">The sequence shown here is derived from an EMBL/GenBank/DDBJ whole genome shotgun (WGS) entry which is preliminary data.</text>
</comment>
<sequence length="527" mass="60852">MWSLLIFLFVFSTTKVVGEHILIFHHVASYSHRVQTMPLAEALAKRGHQLTFLSPFYPKEPNVNITEIIPQKLEKYIDETLNKELDINLRVQKKMDKLSYILYELGKGACDALYKSPEFKRWLLKTTKVDLIIIDNRFPECGIGLAYKLGAKYIIFNTVTVFAHEYFALGFLPESSAVPELEINSPKPPMNFLGRVSNEIMTLGWRWSHLQYSKIMDSMIRKRLLVPDMPYIEDLYRNVSLVLHTGDYVTDYPRTLPPLYVNVAGIHCKLPENISLPVELESFLNTIINGQKDDGFVYISLGSLVVSSNLPHNIKNRFFDTIKSFPNLKFLWKWNGAQPKDIPSNLYLSKWFPQLEILAHPRIRGFITQSGRPSSMEALYNGVPMITFPILGDQDFNSNRFNTMGGNIKLEIGSFTSEELISAVNTLVYEPSMKLQMKKLQTIFRDRPMTPVDTAVWWTEYVLRTEDTSHLRPTGNYQYWFQRRQLDVWLFLLGVMLAAIYGLAFLSNIVARRVWKEIIKSSKPKLA</sequence>
<evidence type="ECO:0000256" key="3">
    <source>
        <dbReference type="ARBA" id="ARBA00022679"/>
    </source>
</evidence>
<evidence type="ECO:0000256" key="4">
    <source>
        <dbReference type="RuleBase" id="RU003718"/>
    </source>
</evidence>
<dbReference type="SUPFAM" id="SSF53756">
    <property type="entry name" value="UDP-Glycosyltransferase/glycogen phosphorylase"/>
    <property type="match status" value="1"/>
</dbReference>
<protein>
    <recommendedName>
        <fullName evidence="5">UDP-glucuronosyltransferase</fullName>
        <ecNumber evidence="5">2.4.1.17</ecNumber>
    </recommendedName>
</protein>
<comment type="catalytic activity">
    <reaction evidence="5">
        <text>glucuronate acceptor + UDP-alpha-D-glucuronate = acceptor beta-D-glucuronoside + UDP + H(+)</text>
        <dbReference type="Rhea" id="RHEA:21032"/>
        <dbReference type="ChEBI" id="CHEBI:15378"/>
        <dbReference type="ChEBI" id="CHEBI:58052"/>
        <dbReference type="ChEBI" id="CHEBI:58223"/>
        <dbReference type="ChEBI" id="CHEBI:132367"/>
        <dbReference type="ChEBI" id="CHEBI:132368"/>
        <dbReference type="EC" id="2.4.1.17"/>
    </reaction>
</comment>
<dbReference type="Pfam" id="PF00201">
    <property type="entry name" value="UDPGT"/>
    <property type="match status" value="1"/>
</dbReference>
<dbReference type="InterPro" id="IPR050271">
    <property type="entry name" value="UDP-glycosyltransferase"/>
</dbReference>
<reference evidence="6 7" key="1">
    <citation type="submission" date="2024-08" db="EMBL/GenBank/DDBJ databases">
        <authorList>
            <person name="Cucini C."/>
            <person name="Frati F."/>
        </authorList>
    </citation>
    <scope>NUCLEOTIDE SEQUENCE [LARGE SCALE GENOMIC DNA]</scope>
</reference>
<dbReference type="InterPro" id="IPR035595">
    <property type="entry name" value="UDP_glycos_trans_CS"/>
</dbReference>
<comment type="subcellular location">
    <subcellularLocation>
        <location evidence="5">Membrane</location>
        <topology evidence="5">Single-pass membrane protein</topology>
    </subcellularLocation>
</comment>
<dbReference type="PROSITE" id="PS00375">
    <property type="entry name" value="UDPGT"/>
    <property type="match status" value="1"/>
</dbReference>
<feature type="transmembrane region" description="Helical" evidence="5">
    <location>
        <begin position="488"/>
        <end position="511"/>
    </location>
</feature>
<dbReference type="EC" id="2.4.1.17" evidence="5"/>
<keyword evidence="5" id="KW-0812">Transmembrane</keyword>
<name>A0ABP1PMA1_9HEXA</name>
<evidence type="ECO:0000313" key="7">
    <source>
        <dbReference type="Proteomes" id="UP001642540"/>
    </source>
</evidence>
<keyword evidence="5" id="KW-0472">Membrane</keyword>
<keyword evidence="7" id="KW-1185">Reference proteome</keyword>
<keyword evidence="2 4" id="KW-0328">Glycosyltransferase</keyword>
<dbReference type="CDD" id="cd03784">
    <property type="entry name" value="GT1_Gtf-like"/>
    <property type="match status" value="1"/>
</dbReference>
<proteinExistence type="inferred from homology"/>
<evidence type="ECO:0000313" key="6">
    <source>
        <dbReference type="EMBL" id="CAL8071161.1"/>
    </source>
</evidence>
<keyword evidence="3 4" id="KW-0808">Transferase</keyword>
<dbReference type="InterPro" id="IPR002213">
    <property type="entry name" value="UDP_glucos_trans"/>
</dbReference>
<keyword evidence="5" id="KW-1133">Transmembrane helix</keyword>
<dbReference type="Gene3D" id="3.40.50.2000">
    <property type="entry name" value="Glycogen Phosphorylase B"/>
    <property type="match status" value="2"/>
</dbReference>
<keyword evidence="5" id="KW-0732">Signal</keyword>
<gene>
    <name evidence="6" type="ORF">ODALV1_LOCUS1585</name>
</gene>